<protein>
    <submittedName>
        <fullName evidence="1">Uncharacterized protein</fullName>
    </submittedName>
</protein>
<accession>A0ABT5T5S6</accession>
<gene>
    <name evidence="1" type="ORF">PUT78_04525</name>
</gene>
<sequence>MLLVLALLVVFVAILVVQPWKMRGCRWRRDTRRLADGRVMFICMACGAQTALPKGREPKECLAGEQP</sequence>
<dbReference type="Proteomes" id="UP001431784">
    <property type="component" value="Unassembled WGS sequence"/>
</dbReference>
<organism evidence="1 2">
    <name type="scientific">Roseinatronobacter alkalisoli</name>
    <dbReference type="NCBI Taxonomy" id="3028235"/>
    <lineage>
        <taxon>Bacteria</taxon>
        <taxon>Pseudomonadati</taxon>
        <taxon>Pseudomonadota</taxon>
        <taxon>Alphaproteobacteria</taxon>
        <taxon>Rhodobacterales</taxon>
        <taxon>Paracoccaceae</taxon>
        <taxon>Roseinatronobacter</taxon>
    </lineage>
</organism>
<reference evidence="1" key="1">
    <citation type="submission" date="2023-02" db="EMBL/GenBank/DDBJ databases">
        <title>Description of Roseinatronobacter alkalisoli sp. nov., an alkaliphilic bacerium isolated from soda soil.</title>
        <authorList>
            <person name="Wei W."/>
        </authorList>
    </citation>
    <scope>NUCLEOTIDE SEQUENCE</scope>
    <source>
        <strain evidence="1">HJB301</strain>
    </source>
</reference>
<proteinExistence type="predicted"/>
<evidence type="ECO:0000313" key="2">
    <source>
        <dbReference type="Proteomes" id="UP001431784"/>
    </source>
</evidence>
<name>A0ABT5T5S6_9RHOB</name>
<evidence type="ECO:0000313" key="1">
    <source>
        <dbReference type="EMBL" id="MDD7970356.1"/>
    </source>
</evidence>
<dbReference type="EMBL" id="JAQZSM010000003">
    <property type="protein sequence ID" value="MDD7970356.1"/>
    <property type="molecule type" value="Genomic_DNA"/>
</dbReference>
<comment type="caution">
    <text evidence="1">The sequence shown here is derived from an EMBL/GenBank/DDBJ whole genome shotgun (WGS) entry which is preliminary data.</text>
</comment>
<dbReference type="RefSeq" id="WP_274350976.1">
    <property type="nucleotide sequence ID" value="NZ_JAQZSM010000003.1"/>
</dbReference>
<keyword evidence="2" id="KW-1185">Reference proteome</keyword>